<dbReference type="EMBL" id="SNSC02000014">
    <property type="protein sequence ID" value="TID18435.1"/>
    <property type="molecule type" value="Genomic_DNA"/>
</dbReference>
<protein>
    <submittedName>
        <fullName evidence="3">SAGA-associated factor 29</fullName>
    </submittedName>
</protein>
<dbReference type="InterPro" id="IPR010750">
    <property type="entry name" value="SGF29_tudor-like_dom"/>
</dbReference>
<feature type="region of interest" description="Disordered" evidence="1">
    <location>
        <begin position="276"/>
        <end position="300"/>
    </location>
</feature>
<sequence length="361" mass="40194">MASRNRNRPGLHKEDADEERALWHEVRSNGKRIDQQVAEHNRLWAKMQDLKGLLDSAHSRDEEPSQELEDELMTITRANVKLCDEIIAALEGESDQDGSALINGLNILTALRASSEAENATPQPRGSASSKPGRNAKRKADTASQISADDRESMQAESPIASSPKVLISASSRLKVGNTHSRSGSVPAVRETSVKIEEGNDSGLDSIKQHPAHGPPKYKVGTEVLYRTKQKSTHNNKSRSIQEQEGMDGEGILCEVSTIIGESKQRRYEIRDIDPEVSTPPYRASLNQMTPIPPKNEKLPDLPPKKAVLALYPNTTTFYKAEVVKCELERQIVRLRFEGEEDPNSETEVERRYVLVDWTGK</sequence>
<organism evidence="3 4">
    <name type="scientific">Venturia nashicola</name>
    <dbReference type="NCBI Taxonomy" id="86259"/>
    <lineage>
        <taxon>Eukaryota</taxon>
        <taxon>Fungi</taxon>
        <taxon>Dikarya</taxon>
        <taxon>Ascomycota</taxon>
        <taxon>Pezizomycotina</taxon>
        <taxon>Dothideomycetes</taxon>
        <taxon>Pleosporomycetidae</taxon>
        <taxon>Venturiales</taxon>
        <taxon>Venturiaceae</taxon>
        <taxon>Venturia</taxon>
    </lineage>
</organism>
<feature type="region of interest" description="Disordered" evidence="1">
    <location>
        <begin position="115"/>
        <end position="218"/>
    </location>
</feature>
<dbReference type="PANTHER" id="PTHR21539:SF0">
    <property type="entry name" value="SAGA-ASSOCIATED FACTOR 29"/>
    <property type="match status" value="1"/>
</dbReference>
<dbReference type="STRING" id="86259.A0A4Z1P387"/>
<dbReference type="Gene3D" id="2.30.30.140">
    <property type="match status" value="1"/>
</dbReference>
<gene>
    <name evidence="3" type="ORF">E6O75_ATG06511</name>
</gene>
<feature type="domain" description="SGF29 C-terminal" evidence="2">
    <location>
        <begin position="214"/>
        <end position="361"/>
    </location>
</feature>
<comment type="caution">
    <text evidence="3">The sequence shown here is derived from an EMBL/GenBank/DDBJ whole genome shotgun (WGS) entry which is preliminary data.</text>
</comment>
<dbReference type="GO" id="GO:0000124">
    <property type="term" value="C:SAGA complex"/>
    <property type="evidence" value="ECO:0007669"/>
    <property type="project" value="InterPro"/>
</dbReference>
<dbReference type="AlphaFoldDB" id="A0A4Z1P387"/>
<name>A0A4Z1P387_9PEZI</name>
<evidence type="ECO:0000313" key="4">
    <source>
        <dbReference type="Proteomes" id="UP000298493"/>
    </source>
</evidence>
<dbReference type="PANTHER" id="PTHR21539">
    <property type="entry name" value="SAGA-ASSOCIATED FACTOR 29"/>
    <property type="match status" value="1"/>
</dbReference>
<proteinExistence type="predicted"/>
<dbReference type="OrthoDB" id="10265994at2759"/>
<evidence type="ECO:0000256" key="1">
    <source>
        <dbReference type="SAM" id="MobiDB-lite"/>
    </source>
</evidence>
<evidence type="ECO:0000259" key="2">
    <source>
        <dbReference type="PROSITE" id="PS51518"/>
    </source>
</evidence>
<dbReference type="InterPro" id="IPR037802">
    <property type="entry name" value="SGF29"/>
</dbReference>
<keyword evidence="4" id="KW-1185">Reference proteome</keyword>
<dbReference type="Pfam" id="PF07039">
    <property type="entry name" value="SGF29_Tudor"/>
    <property type="match status" value="1"/>
</dbReference>
<reference evidence="3 4" key="1">
    <citation type="submission" date="2019-04" db="EMBL/GenBank/DDBJ databases">
        <title>High contiguity whole genome sequence and gene annotation resource for two Venturia nashicola isolates.</title>
        <authorList>
            <person name="Prokchorchik M."/>
            <person name="Won K."/>
            <person name="Lee Y."/>
            <person name="Choi E.D."/>
            <person name="Segonzac C."/>
            <person name="Sohn K.H."/>
        </authorList>
    </citation>
    <scope>NUCLEOTIDE SEQUENCE [LARGE SCALE GENOMIC DNA]</scope>
    <source>
        <strain evidence="3 4">PRI2</strain>
    </source>
</reference>
<accession>A0A4Z1P387</accession>
<feature type="compositionally biased region" description="Polar residues" evidence="1">
    <location>
        <begin position="116"/>
        <end position="132"/>
    </location>
</feature>
<dbReference type="PROSITE" id="PS51518">
    <property type="entry name" value="SGF29_C"/>
    <property type="match status" value="1"/>
</dbReference>
<dbReference type="Proteomes" id="UP000298493">
    <property type="component" value="Unassembled WGS sequence"/>
</dbReference>
<evidence type="ECO:0000313" key="3">
    <source>
        <dbReference type="EMBL" id="TID18435.1"/>
    </source>
</evidence>